<evidence type="ECO:0000313" key="2">
    <source>
        <dbReference type="EMBL" id="CCF82370.1"/>
    </source>
</evidence>
<gene>
    <name evidence="2" type="ORF">NITHO_1030024</name>
</gene>
<protein>
    <submittedName>
        <fullName evidence="2">Uncharacterized protein</fullName>
    </submittedName>
</protein>
<organism evidence="2 3">
    <name type="scientific">Nitrolancea hollandica Lb</name>
    <dbReference type="NCBI Taxonomy" id="1129897"/>
    <lineage>
        <taxon>Bacteria</taxon>
        <taxon>Pseudomonadati</taxon>
        <taxon>Thermomicrobiota</taxon>
        <taxon>Thermomicrobia</taxon>
        <taxon>Sphaerobacterales</taxon>
        <taxon>Sphaerobacterineae</taxon>
        <taxon>Sphaerobacteraceae</taxon>
        <taxon>Nitrolancea</taxon>
    </lineage>
</organism>
<dbReference type="AlphaFoldDB" id="I4ECF8"/>
<comment type="caution">
    <text evidence="2">The sequence shown here is derived from an EMBL/GenBank/DDBJ whole genome shotgun (WGS) entry which is preliminary data.</text>
</comment>
<proteinExistence type="predicted"/>
<evidence type="ECO:0000256" key="1">
    <source>
        <dbReference type="SAM" id="MobiDB-lite"/>
    </source>
</evidence>
<evidence type="ECO:0000313" key="3">
    <source>
        <dbReference type="Proteomes" id="UP000004221"/>
    </source>
</evidence>
<dbReference type="EMBL" id="CAGS01000006">
    <property type="protein sequence ID" value="CCF82370.1"/>
    <property type="molecule type" value="Genomic_DNA"/>
</dbReference>
<keyword evidence="3" id="KW-1185">Reference proteome</keyword>
<feature type="region of interest" description="Disordered" evidence="1">
    <location>
        <begin position="1"/>
        <end position="22"/>
    </location>
</feature>
<sequence length="75" mass="8339">MSRRESVVRNTVPDATGQDHKEGEILDSRVGLDWVEMIKRFRSDASSMREFNAEHSWITHPGLAPGPAVGRGIHG</sequence>
<accession>I4ECF8</accession>
<reference evidence="2 3" key="1">
    <citation type="journal article" date="2012" name="ISME J.">
        <title>Nitrification expanded: discovery, physiology and genomics of a nitrite-oxidizing bacterium from the phylum Chloroflexi.</title>
        <authorList>
            <person name="Sorokin D.Y."/>
            <person name="Lucker S."/>
            <person name="Vejmelkova D."/>
            <person name="Kostrikina N.A."/>
            <person name="Kleerebezem R."/>
            <person name="Rijpstra W.I."/>
            <person name="Damste J.S."/>
            <person name="Le Paslier D."/>
            <person name="Muyzer G."/>
            <person name="Wagner M."/>
            <person name="van Loosdrecht M.C."/>
            <person name="Daims H."/>
        </authorList>
    </citation>
    <scope>NUCLEOTIDE SEQUENCE [LARGE SCALE GENOMIC DNA]</scope>
    <source>
        <strain evidence="3">none</strain>
    </source>
</reference>
<name>I4ECF8_9BACT</name>
<dbReference type="Proteomes" id="UP000004221">
    <property type="component" value="Unassembled WGS sequence"/>
</dbReference>